<dbReference type="Gene3D" id="3.90.199.10">
    <property type="entry name" value="Topoisomerase II, domain 5"/>
    <property type="match status" value="1"/>
</dbReference>
<dbReference type="PANTHER" id="PTHR43493:SF5">
    <property type="entry name" value="DNA GYRASE SUBUNIT A, CHLOROPLASTIC_MITOCHONDRIAL"/>
    <property type="match status" value="1"/>
</dbReference>
<gene>
    <name evidence="8" type="ORF">INQ84_01355</name>
</gene>
<dbReference type="Gene3D" id="1.10.268.10">
    <property type="entry name" value="Topoisomerase, domain 3"/>
    <property type="match status" value="1"/>
</dbReference>
<organism evidence="8 9">
    <name type="scientific">Chlamydia suis</name>
    <dbReference type="NCBI Taxonomy" id="83559"/>
    <lineage>
        <taxon>Bacteria</taxon>
        <taxon>Pseudomonadati</taxon>
        <taxon>Chlamydiota</taxon>
        <taxon>Chlamydiia</taxon>
        <taxon>Chlamydiales</taxon>
        <taxon>Chlamydiaceae</taxon>
        <taxon>Chlamydia/Chlamydophila group</taxon>
        <taxon>Chlamydia</taxon>
    </lineage>
</organism>
<dbReference type="InterPro" id="IPR013760">
    <property type="entry name" value="Topo_IIA-like_dom_sf"/>
</dbReference>
<sequence>MSNLSDLFKMHFTQYASYVILERAIPHVLDGLKPVQRRLLWTLFRMDDGKMHKVANIAGRTMALHPHGDAPIVEALVVLANKGFLIETQGNFGNPLTGDPHAAARYIEARLSPLAKEVLFNTDLMTFHDSYDGREQEPDVLAAKIPLLLLHGVDGIAVGMTTKIFPHNFCELLEAQIAILNDRPFSLFPDFISGGTMDASNYQDGQGFIVLRATIDIINDKTLLIKEICPSTTTETLIRSIENAAKRGFIKIDSIQDFSTDLPHIEIKLPKGVYAKDLLQPLYAHTECQVILTSRPTVIYQGKPWETSISAILHLHTETLQNYLQKELLLLEDVLNRELYHKTLEYLFIKHKLYDSVRSTLSKRKTSPSASAIHTAVLDALTPFLGKLPPPDKQATTQLSSLTIKKILCFDENIYEKELLSLEKKRSCVQKDLSQLKKYTILYIKKLLDTYKHLGQRKTRMVKFKDLPSEKTLFHKKEKELAVIEQGDDSF</sequence>
<dbReference type="GO" id="GO:0003918">
    <property type="term" value="F:DNA topoisomerase type II (double strand cut, ATP-hydrolyzing) activity"/>
    <property type="evidence" value="ECO:0007669"/>
    <property type="project" value="UniProtKB-EC"/>
</dbReference>
<dbReference type="Proteomes" id="UP000825134">
    <property type="component" value="Chromosome"/>
</dbReference>
<dbReference type="GO" id="GO:0003677">
    <property type="term" value="F:DNA binding"/>
    <property type="evidence" value="ECO:0007669"/>
    <property type="project" value="UniProtKB-UniRule"/>
</dbReference>
<comment type="catalytic activity">
    <reaction evidence="1 6">
        <text>ATP-dependent breakage, passage and rejoining of double-stranded DNA.</text>
        <dbReference type="EC" id="5.6.2.2"/>
    </reaction>
</comment>
<dbReference type="GO" id="GO:0006265">
    <property type="term" value="P:DNA topological change"/>
    <property type="evidence" value="ECO:0007669"/>
    <property type="project" value="UniProtKB-UniRule"/>
</dbReference>
<evidence type="ECO:0000256" key="1">
    <source>
        <dbReference type="ARBA" id="ARBA00000185"/>
    </source>
</evidence>
<dbReference type="NCBIfam" id="NF007208">
    <property type="entry name" value="PRK09630.1"/>
    <property type="match status" value="1"/>
</dbReference>
<proteinExistence type="inferred from homology"/>
<evidence type="ECO:0000256" key="5">
    <source>
        <dbReference type="ARBA" id="ARBA00023235"/>
    </source>
</evidence>
<keyword evidence="4 6" id="KW-0238">DNA-binding</keyword>
<dbReference type="Pfam" id="PF00521">
    <property type="entry name" value="DNA_topoisoIV"/>
    <property type="match status" value="1"/>
</dbReference>
<dbReference type="GO" id="GO:0005737">
    <property type="term" value="C:cytoplasm"/>
    <property type="evidence" value="ECO:0007669"/>
    <property type="project" value="TreeGrafter"/>
</dbReference>
<feature type="domain" description="Topo IIA-type catalytic" evidence="7">
    <location>
        <begin position="25"/>
        <end position="187"/>
    </location>
</feature>
<evidence type="ECO:0000256" key="6">
    <source>
        <dbReference type="PROSITE-ProRule" id="PRU01384"/>
    </source>
</evidence>
<dbReference type="InterPro" id="IPR013758">
    <property type="entry name" value="Topo_IIA_A/C_ab"/>
</dbReference>
<dbReference type="PROSITE" id="PS52040">
    <property type="entry name" value="TOPO_IIA"/>
    <property type="match status" value="1"/>
</dbReference>
<keyword evidence="5 6" id="KW-0413">Isomerase</keyword>
<dbReference type="InterPro" id="IPR013757">
    <property type="entry name" value="Topo_IIA_A_a_sf"/>
</dbReference>
<dbReference type="SUPFAM" id="SSF56719">
    <property type="entry name" value="Type II DNA topoisomerase"/>
    <property type="match status" value="1"/>
</dbReference>
<dbReference type="RefSeq" id="WP_219664495.1">
    <property type="nucleotide sequence ID" value="NZ_CP063064.1"/>
</dbReference>
<dbReference type="AlphaFoldDB" id="A0AAQ0J6A1"/>
<evidence type="ECO:0000259" key="7">
    <source>
        <dbReference type="PROSITE" id="PS52040"/>
    </source>
</evidence>
<name>A0AAQ0J6A1_9CHLA</name>
<dbReference type="Gene3D" id="3.30.1360.40">
    <property type="match status" value="1"/>
</dbReference>
<dbReference type="InterPro" id="IPR050220">
    <property type="entry name" value="Type_II_DNA_Topoisomerases"/>
</dbReference>
<comment type="similarity">
    <text evidence="2">Belongs to the type II topoisomerase GyrA/ParC subunit family.</text>
</comment>
<dbReference type="SMART" id="SM00434">
    <property type="entry name" value="TOP4c"/>
    <property type="match status" value="1"/>
</dbReference>
<dbReference type="GO" id="GO:0005524">
    <property type="term" value="F:ATP binding"/>
    <property type="evidence" value="ECO:0007669"/>
    <property type="project" value="InterPro"/>
</dbReference>
<evidence type="ECO:0000313" key="8">
    <source>
        <dbReference type="EMBL" id="QYC74636.1"/>
    </source>
</evidence>
<dbReference type="EMBL" id="CP063185">
    <property type="protein sequence ID" value="QYC74636.1"/>
    <property type="molecule type" value="Genomic_DNA"/>
</dbReference>
<evidence type="ECO:0000256" key="3">
    <source>
        <dbReference type="ARBA" id="ARBA00023029"/>
    </source>
</evidence>
<evidence type="ECO:0000313" key="9">
    <source>
        <dbReference type="Proteomes" id="UP000825134"/>
    </source>
</evidence>
<evidence type="ECO:0000256" key="2">
    <source>
        <dbReference type="ARBA" id="ARBA00008263"/>
    </source>
</evidence>
<feature type="active site" description="O-(5'-phospho-DNA)-tyrosine intermediate" evidence="6">
    <location>
        <position position="106"/>
    </location>
</feature>
<accession>A0AAQ0J6A1</accession>
<reference evidence="8" key="1">
    <citation type="journal article" date="2021" name="Front. Microbiol.">
        <title>Generation of Tetracycline and Rifamycin Resistant Chlamydia Suis Recombinants.</title>
        <authorList>
            <person name="Marti H."/>
            <person name="Bommana S."/>
            <person name="Read T.D."/>
            <person name="Pesch T."/>
            <person name="Prahauser B."/>
            <person name="Dean D."/>
            <person name="Borel N."/>
        </authorList>
    </citation>
    <scope>NUCLEOTIDE SEQUENCE</scope>
    <source>
        <strain evidence="8">208.1</strain>
    </source>
</reference>
<dbReference type="GO" id="GO:0009330">
    <property type="term" value="C:DNA topoisomerase type II (double strand cut, ATP-hydrolyzing) complex"/>
    <property type="evidence" value="ECO:0007669"/>
    <property type="project" value="TreeGrafter"/>
</dbReference>
<evidence type="ECO:0000256" key="4">
    <source>
        <dbReference type="ARBA" id="ARBA00023125"/>
    </source>
</evidence>
<protein>
    <submittedName>
        <fullName evidence="8">DNA topoisomerase IV</fullName>
    </submittedName>
</protein>
<dbReference type="InterPro" id="IPR002205">
    <property type="entry name" value="Topo_IIA_dom_A"/>
</dbReference>
<dbReference type="PANTHER" id="PTHR43493">
    <property type="entry name" value="DNA GYRASE/TOPOISOMERASE SUBUNIT A"/>
    <property type="match status" value="1"/>
</dbReference>
<keyword evidence="3 6" id="KW-0799">Topoisomerase</keyword>